<proteinExistence type="predicted"/>
<evidence type="ECO:0000313" key="2">
    <source>
        <dbReference type="Proteomes" id="UP000271889"/>
    </source>
</evidence>
<name>A0A3P7N189_CYLGO</name>
<gene>
    <name evidence="1" type="ORF">CGOC_LOCUS13103</name>
</gene>
<dbReference type="OrthoDB" id="5875647at2759"/>
<evidence type="ECO:0000313" key="1">
    <source>
        <dbReference type="EMBL" id="VDN36045.1"/>
    </source>
</evidence>
<sequence length="89" mass="9675">MKTSQLAAEAAELAEILQPPTRSDAVARQAKIIEAICNATGREVPPQFKMKDKSAAKIKLPEHIQETLEGIADKDEPGEGRVFVAVTYN</sequence>
<dbReference type="Proteomes" id="UP000271889">
    <property type="component" value="Unassembled WGS sequence"/>
</dbReference>
<dbReference type="AlphaFoldDB" id="A0A3P7N189"/>
<protein>
    <submittedName>
        <fullName evidence="1">Uncharacterized protein</fullName>
    </submittedName>
</protein>
<reference evidence="1 2" key="1">
    <citation type="submission" date="2018-11" db="EMBL/GenBank/DDBJ databases">
        <authorList>
            <consortium name="Pathogen Informatics"/>
        </authorList>
    </citation>
    <scope>NUCLEOTIDE SEQUENCE [LARGE SCALE GENOMIC DNA]</scope>
</reference>
<keyword evidence="2" id="KW-1185">Reference proteome</keyword>
<organism evidence="1 2">
    <name type="scientific">Cylicostephanus goldi</name>
    <name type="common">Nematode worm</name>
    <dbReference type="NCBI Taxonomy" id="71465"/>
    <lineage>
        <taxon>Eukaryota</taxon>
        <taxon>Metazoa</taxon>
        <taxon>Ecdysozoa</taxon>
        <taxon>Nematoda</taxon>
        <taxon>Chromadorea</taxon>
        <taxon>Rhabditida</taxon>
        <taxon>Rhabditina</taxon>
        <taxon>Rhabditomorpha</taxon>
        <taxon>Strongyloidea</taxon>
        <taxon>Strongylidae</taxon>
        <taxon>Cylicostephanus</taxon>
    </lineage>
</organism>
<dbReference type="EMBL" id="UYRV01128321">
    <property type="protein sequence ID" value="VDN36045.1"/>
    <property type="molecule type" value="Genomic_DNA"/>
</dbReference>
<accession>A0A3P7N189</accession>